<accession>A0A2C9WI44</accession>
<organism evidence="1">
    <name type="scientific">Manihot esculenta</name>
    <name type="common">Cassava</name>
    <name type="synonym">Jatropha manihot</name>
    <dbReference type="NCBI Taxonomy" id="3983"/>
    <lineage>
        <taxon>Eukaryota</taxon>
        <taxon>Viridiplantae</taxon>
        <taxon>Streptophyta</taxon>
        <taxon>Embryophyta</taxon>
        <taxon>Tracheophyta</taxon>
        <taxon>Spermatophyta</taxon>
        <taxon>Magnoliopsida</taxon>
        <taxon>eudicotyledons</taxon>
        <taxon>Gunneridae</taxon>
        <taxon>Pentapetalae</taxon>
        <taxon>rosids</taxon>
        <taxon>fabids</taxon>
        <taxon>Malpighiales</taxon>
        <taxon>Euphorbiaceae</taxon>
        <taxon>Crotonoideae</taxon>
        <taxon>Manihoteae</taxon>
        <taxon>Manihot</taxon>
    </lineage>
</organism>
<dbReference type="AlphaFoldDB" id="A0A2C9WI44"/>
<proteinExistence type="predicted"/>
<evidence type="ECO:0000313" key="1">
    <source>
        <dbReference type="EMBL" id="OAY58789.1"/>
    </source>
</evidence>
<sequence length="45" mass="5142">MAWSNLALHDPFINNTAIHKLLIRESVRMTVELGVPTLERGIKQQ</sequence>
<dbReference type="EMBL" id="CM004388">
    <property type="protein sequence ID" value="OAY58789.1"/>
    <property type="molecule type" value="Genomic_DNA"/>
</dbReference>
<gene>
    <name evidence="1" type="ORF">MANES_02G207100</name>
</gene>
<name>A0A2C9WI44_MANES</name>
<protein>
    <submittedName>
        <fullName evidence="1">Uncharacterized protein</fullName>
    </submittedName>
</protein>
<reference evidence="1" key="1">
    <citation type="submission" date="2016-02" db="EMBL/GenBank/DDBJ databases">
        <title>WGS assembly of Manihot esculenta.</title>
        <authorList>
            <person name="Bredeson J.V."/>
            <person name="Prochnik S.E."/>
            <person name="Lyons J.B."/>
            <person name="Schmutz J."/>
            <person name="Grimwood J."/>
            <person name="Vrebalov J."/>
            <person name="Bart R.S."/>
            <person name="Amuge T."/>
            <person name="Ferguson M.E."/>
            <person name="Green R."/>
            <person name="Putnam N."/>
            <person name="Stites J."/>
            <person name="Rounsley S."/>
            <person name="Rokhsar D.S."/>
        </authorList>
    </citation>
    <scope>NUCLEOTIDE SEQUENCE [LARGE SCALE GENOMIC DNA]</scope>
    <source>
        <tissue evidence="1">Leaf</tissue>
    </source>
</reference>